<dbReference type="InterPro" id="IPR020846">
    <property type="entry name" value="MFS_dom"/>
</dbReference>
<evidence type="ECO:0000259" key="7">
    <source>
        <dbReference type="PROSITE" id="PS50850"/>
    </source>
</evidence>
<proteinExistence type="predicted"/>
<keyword evidence="4 6" id="KW-1133">Transmembrane helix</keyword>
<feature type="transmembrane region" description="Helical" evidence="6">
    <location>
        <begin position="429"/>
        <end position="451"/>
    </location>
</feature>
<comment type="caution">
    <text evidence="8">The sequence shown here is derived from an EMBL/GenBank/DDBJ whole genome shotgun (WGS) entry which is preliminary data.</text>
</comment>
<dbReference type="SUPFAM" id="SSF103473">
    <property type="entry name" value="MFS general substrate transporter"/>
    <property type="match status" value="1"/>
</dbReference>
<accession>A0A8J7W8K1</accession>
<evidence type="ECO:0000313" key="9">
    <source>
        <dbReference type="Proteomes" id="UP000730161"/>
    </source>
</evidence>
<feature type="transmembrane region" description="Helical" evidence="6">
    <location>
        <begin position="165"/>
        <end position="184"/>
    </location>
</feature>
<feature type="transmembrane region" description="Helical" evidence="6">
    <location>
        <begin position="196"/>
        <end position="215"/>
    </location>
</feature>
<reference evidence="8" key="1">
    <citation type="submission" date="2014-12" db="EMBL/GenBank/DDBJ databases">
        <authorList>
            <person name="Huang H.-H."/>
            <person name="Chen S.-C."/>
            <person name="Lai M.-C."/>
        </authorList>
    </citation>
    <scope>NUCLEOTIDE SEQUENCE</scope>
    <source>
        <strain evidence="8">K1F9705b</strain>
    </source>
</reference>
<keyword evidence="3 6" id="KW-0812">Transmembrane</keyword>
<feature type="transmembrane region" description="Helical" evidence="6">
    <location>
        <begin position="76"/>
        <end position="93"/>
    </location>
</feature>
<feature type="transmembrane region" description="Helical" evidence="6">
    <location>
        <begin position="325"/>
        <end position="344"/>
    </location>
</feature>
<dbReference type="PANTHER" id="PTHR42718">
    <property type="entry name" value="MAJOR FACILITATOR SUPERFAMILY MULTIDRUG TRANSPORTER MFSC"/>
    <property type="match status" value="1"/>
</dbReference>
<dbReference type="InterPro" id="IPR036259">
    <property type="entry name" value="MFS_trans_sf"/>
</dbReference>
<feature type="domain" description="Major facilitator superfamily (MFS) profile" evidence="7">
    <location>
        <begin position="10"/>
        <end position="456"/>
    </location>
</feature>
<dbReference type="GO" id="GO:0022857">
    <property type="term" value="F:transmembrane transporter activity"/>
    <property type="evidence" value="ECO:0007669"/>
    <property type="project" value="InterPro"/>
</dbReference>
<evidence type="ECO:0000256" key="2">
    <source>
        <dbReference type="ARBA" id="ARBA00022448"/>
    </source>
</evidence>
<keyword evidence="2" id="KW-0813">Transport</keyword>
<evidence type="ECO:0000256" key="1">
    <source>
        <dbReference type="ARBA" id="ARBA00004141"/>
    </source>
</evidence>
<dbReference type="Gene3D" id="1.20.1250.20">
    <property type="entry name" value="MFS general substrate transporter like domains"/>
    <property type="match status" value="1"/>
</dbReference>
<keyword evidence="5 6" id="KW-0472">Membrane</keyword>
<feature type="transmembrane region" description="Helical" evidence="6">
    <location>
        <begin position="259"/>
        <end position="284"/>
    </location>
</feature>
<feature type="transmembrane region" description="Helical" evidence="6">
    <location>
        <begin position="99"/>
        <end position="123"/>
    </location>
</feature>
<dbReference type="PROSITE" id="PS00216">
    <property type="entry name" value="SUGAR_TRANSPORT_1"/>
    <property type="match status" value="1"/>
</dbReference>
<gene>
    <name evidence="8" type="ORF">RJ53_01265</name>
</gene>
<dbReference type="EMBL" id="JWHL01000001">
    <property type="protein sequence ID" value="MBR1368193.1"/>
    <property type="molecule type" value="Genomic_DNA"/>
</dbReference>
<evidence type="ECO:0000256" key="5">
    <source>
        <dbReference type="ARBA" id="ARBA00023136"/>
    </source>
</evidence>
<feature type="transmembrane region" description="Helical" evidence="6">
    <location>
        <begin position="296"/>
        <end position="313"/>
    </location>
</feature>
<feature type="transmembrane region" description="Helical" evidence="6">
    <location>
        <begin position="350"/>
        <end position="367"/>
    </location>
</feature>
<evidence type="ECO:0000313" key="8">
    <source>
        <dbReference type="EMBL" id="MBR1368193.1"/>
    </source>
</evidence>
<evidence type="ECO:0000256" key="6">
    <source>
        <dbReference type="SAM" id="Phobius"/>
    </source>
</evidence>
<name>A0A8J7W8K1_9EURY</name>
<evidence type="ECO:0000256" key="3">
    <source>
        <dbReference type="ARBA" id="ARBA00022692"/>
    </source>
</evidence>
<protein>
    <submittedName>
        <fullName evidence="8">MFS transporter</fullName>
    </submittedName>
</protein>
<feature type="transmembrane region" description="Helical" evidence="6">
    <location>
        <begin position="7"/>
        <end position="32"/>
    </location>
</feature>
<dbReference type="InterPro" id="IPR005829">
    <property type="entry name" value="Sugar_transporter_CS"/>
</dbReference>
<feature type="transmembrane region" description="Helical" evidence="6">
    <location>
        <begin position="135"/>
        <end position="159"/>
    </location>
</feature>
<organism evidence="8 9">
    <name type="scientific">Methanocalculus chunghsingensis</name>
    <dbReference type="NCBI Taxonomy" id="156457"/>
    <lineage>
        <taxon>Archaea</taxon>
        <taxon>Methanobacteriati</taxon>
        <taxon>Methanobacteriota</taxon>
        <taxon>Stenosarchaea group</taxon>
        <taxon>Methanomicrobia</taxon>
        <taxon>Methanomicrobiales</taxon>
        <taxon>Methanocalculaceae</taxon>
        <taxon>Methanocalculus</taxon>
    </lineage>
</organism>
<dbReference type="Gene3D" id="1.20.1720.10">
    <property type="entry name" value="Multidrug resistance protein D"/>
    <property type="match status" value="1"/>
</dbReference>
<comment type="subcellular location">
    <subcellularLocation>
        <location evidence="1">Membrane</location>
        <topology evidence="1">Multi-pass membrane protein</topology>
    </subcellularLocation>
</comment>
<dbReference type="FunFam" id="1.20.1250.20:FF:000503">
    <property type="entry name" value="Drug resistance transporter, EmrB/QacA subfamily"/>
    <property type="match status" value="1"/>
</dbReference>
<evidence type="ECO:0000256" key="4">
    <source>
        <dbReference type="ARBA" id="ARBA00022989"/>
    </source>
</evidence>
<feature type="transmembrane region" description="Helical" evidence="6">
    <location>
        <begin position="397"/>
        <end position="417"/>
    </location>
</feature>
<dbReference type="PANTHER" id="PTHR42718:SF9">
    <property type="entry name" value="MAJOR FACILITATOR SUPERFAMILY MULTIDRUG TRANSPORTER MFSC"/>
    <property type="match status" value="1"/>
</dbReference>
<dbReference type="Pfam" id="PF07690">
    <property type="entry name" value="MFS_1"/>
    <property type="match status" value="1"/>
</dbReference>
<dbReference type="CDD" id="cd17321">
    <property type="entry name" value="MFS_MMR_MDR_like"/>
    <property type="match status" value="1"/>
</dbReference>
<dbReference type="PROSITE" id="PS50850">
    <property type="entry name" value="MFS"/>
    <property type="match status" value="1"/>
</dbReference>
<dbReference type="Proteomes" id="UP000730161">
    <property type="component" value="Unassembled WGS sequence"/>
</dbReference>
<dbReference type="AlphaFoldDB" id="A0A8J7W8K1"/>
<feature type="transmembrane region" description="Helical" evidence="6">
    <location>
        <begin position="44"/>
        <end position="64"/>
    </location>
</feature>
<sequence length="456" mass="48905">MYDRSVLRAVLIVSTMGSFLTPFIGSMVNLAIPQIGSEFGADAILLGWIPTVYLLASAMFLIPIGKMADIYGRRKIFTIGILIIGLTAFLAPFSPSIMVLIGIRALQGIGSACIFGTSVAILTSAYPKEERGRALGINVTGVYAGLSLGPVIGGVLTHYLGWQSIFFALVPLCMIVLVMVHRYLDEDWRDPKAPPFDLAGAGMYAGMIFLGIYGITSITSMKGVISLISALILLPIFIEYQRRTAFPVFDIRIFIRNRVFAFSNIAALINYSATFAIAFLLSLYLQVVKGIDPQSAGLILVSQPLMQVLFSSWAGRLSDRIDPKYVASVGMGLNAVGLLILATITAGTTIPTIILALLFLGFGFALFSSPNTNAVMGSVQSSEYGVASGTVATMRQLGMVLSMGITLFLFTIFIGSMEIGPGQAADFIAAQRMAFLIYMGLCSIGVIISLVRGERE</sequence>
<feature type="transmembrane region" description="Helical" evidence="6">
    <location>
        <begin position="221"/>
        <end position="238"/>
    </location>
</feature>
<dbReference type="GO" id="GO:0016020">
    <property type="term" value="C:membrane"/>
    <property type="evidence" value="ECO:0007669"/>
    <property type="project" value="UniProtKB-SubCell"/>
</dbReference>
<dbReference type="InterPro" id="IPR011701">
    <property type="entry name" value="MFS"/>
</dbReference>
<keyword evidence="9" id="KW-1185">Reference proteome</keyword>